<organism evidence="4">
    <name type="scientific">Candidatus Vallotiella hemipterorum</name>
    <dbReference type="NCBI Taxonomy" id="1177213"/>
    <lineage>
        <taxon>Bacteria</taxon>
        <taxon>Pseudomonadati</taxon>
        <taxon>Pseudomonadota</taxon>
        <taxon>Betaproteobacteria</taxon>
        <taxon>Burkholderiales</taxon>
        <taxon>Burkholderiaceae</taxon>
        <taxon>Candidatus Vallotiella</taxon>
    </lineage>
</organism>
<dbReference type="GO" id="GO:0005737">
    <property type="term" value="C:cytoplasm"/>
    <property type="evidence" value="ECO:0007669"/>
    <property type="project" value="UniProtKB-SubCell"/>
</dbReference>
<geneLocation type="plasmid" evidence="4">
    <name>1</name>
</geneLocation>
<dbReference type="RefSeq" id="WP_216797536.1">
    <property type="nucleotide sequence ID" value="NZ_LR890046.1"/>
</dbReference>
<evidence type="ECO:0000256" key="1">
    <source>
        <dbReference type="HAMAP-Rule" id="MF_02210"/>
    </source>
</evidence>
<dbReference type="Proteomes" id="UP000693996">
    <property type="component" value="Plasmid pMVTALT"/>
</dbReference>
<feature type="active site" description="Proton donor" evidence="1">
    <location>
        <position position="117"/>
    </location>
</feature>
<dbReference type="AlphaFoldDB" id="A0A8D9FU05"/>
<keyword evidence="1 4" id="KW-0808">Transferase</keyword>
<dbReference type="Pfam" id="PF00583">
    <property type="entry name" value="Acetyltransf_1"/>
    <property type="match status" value="1"/>
</dbReference>
<accession>A0A8D9FU05</accession>
<proteinExistence type="inferred from homology"/>
<comment type="catalytic activity">
    <reaction evidence="1 2">
        <text>N-terminal L-alanyl-[ribosomal protein bS18] + acetyl-CoA = N-terminal N(alpha)-acetyl-L-alanyl-[ribosomal protein bS18] + CoA + H(+)</text>
        <dbReference type="Rhea" id="RHEA:43756"/>
        <dbReference type="Rhea" id="RHEA-COMP:10676"/>
        <dbReference type="Rhea" id="RHEA-COMP:10677"/>
        <dbReference type="ChEBI" id="CHEBI:15378"/>
        <dbReference type="ChEBI" id="CHEBI:57287"/>
        <dbReference type="ChEBI" id="CHEBI:57288"/>
        <dbReference type="ChEBI" id="CHEBI:64718"/>
        <dbReference type="ChEBI" id="CHEBI:83683"/>
        <dbReference type="EC" id="2.3.1.266"/>
    </reaction>
</comment>
<dbReference type="EMBL" id="OU343032">
    <property type="protein sequence ID" value="CAG7605294.1"/>
    <property type="molecule type" value="Genomic_DNA"/>
</dbReference>
<dbReference type="InterPro" id="IPR050276">
    <property type="entry name" value="MshD_Acetyltransferase"/>
</dbReference>
<comment type="similarity">
    <text evidence="1 2">Belongs to the acetyltransferase family. RimI subfamily.</text>
</comment>
<dbReference type="GO" id="GO:0008999">
    <property type="term" value="F:protein-N-terminal-alanine acetyltransferase activity"/>
    <property type="evidence" value="ECO:0007669"/>
    <property type="project" value="UniProtKB-UniRule"/>
</dbReference>
<dbReference type="PANTHER" id="PTHR43617">
    <property type="entry name" value="L-AMINO ACID N-ACETYLTRANSFERASE"/>
    <property type="match status" value="1"/>
</dbReference>
<comment type="caution">
    <text evidence="1">Lacks conserved residue(s) required for the propagation of feature annotation.</text>
</comment>
<reference evidence="4" key="1">
    <citation type="submission" date="2020-10" db="EMBL/GenBank/DDBJ databases">
        <authorList>
            <person name="Szabo G."/>
        </authorList>
    </citation>
    <scope>NUCLEOTIDE SEQUENCE</scope>
    <source>
        <strain evidence="5">MYVALT</strain>
        <strain evidence="4">VALLOT</strain>
        <plasmid evidence="4">1</plasmid>
        <plasmid evidence="5">pMVTALT</plasmid>
    </source>
</reference>
<sequence length="151" mass="17681">MIFSLKLMTESDLDKVWAIERDVYDFPWQKEDFEDLLRNNCFALCLKQITGMLLGYCVLMLIVDEMHLLNLCVTPRAQGKGFGLTLLRESARITRSKQLSSILLEVRSSNWRAIRLYNRFGFIVIGRRKNYYAGGYCGREDAIVMRYKVYT</sequence>
<dbReference type="KEGG" id="vtr:MYVALT_H_00160"/>
<protein>
    <recommendedName>
        <fullName evidence="1 2">[Ribosomal protein bS18]-alanine N-acetyltransferase</fullName>
        <ecNumber evidence="1 2">2.3.1.266</ecNumber>
    </recommendedName>
</protein>
<evidence type="ECO:0000313" key="4">
    <source>
        <dbReference type="EMBL" id="CAD6506689.1"/>
    </source>
</evidence>
<dbReference type="InterPro" id="IPR043690">
    <property type="entry name" value="RimI"/>
</dbReference>
<gene>
    <name evidence="1 4" type="primary">rimI</name>
    <name evidence="5" type="ORF">MYVALT_H_00160</name>
    <name evidence="4" type="ORF">VALLOT_H_00160</name>
</gene>
<keyword evidence="6" id="KW-1185">Reference proteome</keyword>
<dbReference type="PANTHER" id="PTHR43617:SF35">
    <property type="entry name" value="[RIBOSOMAL PROTEIN BS18]-ALANINE N-ACETYLTRANSFERASE"/>
    <property type="match status" value="1"/>
</dbReference>
<evidence type="ECO:0000259" key="3">
    <source>
        <dbReference type="PROSITE" id="PS51186"/>
    </source>
</evidence>
<dbReference type="HAMAP" id="MF_02210">
    <property type="entry name" value="RimI"/>
    <property type="match status" value="1"/>
</dbReference>
<evidence type="ECO:0000313" key="6">
    <source>
        <dbReference type="Proteomes" id="UP000693996"/>
    </source>
</evidence>
<keyword evidence="1 2" id="KW-0963">Cytoplasm</keyword>
<dbReference type="CDD" id="cd04301">
    <property type="entry name" value="NAT_SF"/>
    <property type="match status" value="1"/>
</dbReference>
<name>A0A8D9FU05_9BURK</name>
<comment type="function">
    <text evidence="1 2">Acetylates the N-terminal alanine of ribosomal protein bS18.</text>
</comment>
<keyword evidence="4" id="KW-0614">Plasmid</keyword>
<dbReference type="InterPro" id="IPR000182">
    <property type="entry name" value="GNAT_dom"/>
</dbReference>
<feature type="domain" description="N-acetyltransferase" evidence="3">
    <location>
        <begin position="3"/>
        <end position="150"/>
    </location>
</feature>
<feature type="active site" description="Proton acceptor" evidence="1">
    <location>
        <position position="105"/>
    </location>
</feature>
<dbReference type="InterPro" id="IPR006464">
    <property type="entry name" value="AcTrfase_RimI/Ard1"/>
</dbReference>
<dbReference type="EC" id="2.3.1.266" evidence="1 2"/>
<evidence type="ECO:0000313" key="5">
    <source>
        <dbReference type="EMBL" id="CAG7605294.1"/>
    </source>
</evidence>
<feature type="binding site" evidence="1">
    <location>
        <position position="110"/>
    </location>
    <ligand>
        <name>acetyl-CoA</name>
        <dbReference type="ChEBI" id="CHEBI:57288"/>
    </ligand>
</feature>
<dbReference type="EMBL" id="LR890046">
    <property type="protein sequence ID" value="CAD6506689.1"/>
    <property type="molecule type" value="Genomic_DNA"/>
</dbReference>
<dbReference type="NCBIfam" id="TIGR01575">
    <property type="entry name" value="rimI"/>
    <property type="match status" value="1"/>
</dbReference>
<dbReference type="PROSITE" id="PS51186">
    <property type="entry name" value="GNAT"/>
    <property type="match status" value="1"/>
</dbReference>
<comment type="subcellular location">
    <subcellularLocation>
        <location evidence="1 2">Cytoplasm</location>
    </subcellularLocation>
</comment>
<geneLocation type="plasmid" evidence="5 6">
    <name>pMVTALT</name>
</geneLocation>
<evidence type="ECO:0000256" key="2">
    <source>
        <dbReference type="RuleBase" id="RU363094"/>
    </source>
</evidence>
<keyword evidence="1 4" id="KW-0012">Acyltransferase</keyword>